<keyword evidence="3 5" id="KW-0378">Hydrolase</keyword>
<keyword evidence="2 5" id="KW-0540">Nuclease</keyword>
<dbReference type="GO" id="GO:0009318">
    <property type="term" value="C:exodeoxyribonuclease VII complex"/>
    <property type="evidence" value="ECO:0007669"/>
    <property type="project" value="UniProtKB-UniRule"/>
</dbReference>
<dbReference type="InterPro" id="IPR003753">
    <property type="entry name" value="Exonuc_VII_L"/>
</dbReference>
<dbReference type="GO" id="GO:0003676">
    <property type="term" value="F:nucleic acid binding"/>
    <property type="evidence" value="ECO:0007669"/>
    <property type="project" value="InterPro"/>
</dbReference>
<feature type="domain" description="OB-fold nucleic acid binding" evidence="8">
    <location>
        <begin position="29"/>
        <end position="124"/>
    </location>
</feature>
<comment type="subcellular location">
    <subcellularLocation>
        <location evidence="5 6">Cytoplasm</location>
    </subcellularLocation>
</comment>
<dbReference type="GO" id="GO:0008855">
    <property type="term" value="F:exodeoxyribonuclease VII activity"/>
    <property type="evidence" value="ECO:0007669"/>
    <property type="project" value="UniProtKB-UniRule"/>
</dbReference>
<evidence type="ECO:0000256" key="1">
    <source>
        <dbReference type="ARBA" id="ARBA00022490"/>
    </source>
</evidence>
<dbReference type="InterPro" id="IPR025824">
    <property type="entry name" value="OB-fold_nuc-bd_dom"/>
</dbReference>
<accession>K8EK53</accession>
<dbReference type="eggNOG" id="COG1570">
    <property type="taxonomic scope" value="Bacteria"/>
</dbReference>
<comment type="similarity">
    <text evidence="5 6">Belongs to the XseA family.</text>
</comment>
<evidence type="ECO:0000256" key="6">
    <source>
        <dbReference type="RuleBase" id="RU004355"/>
    </source>
</evidence>
<comment type="catalytic activity">
    <reaction evidence="5 6">
        <text>Exonucleolytic cleavage in either 5'- to 3'- or 3'- to 5'-direction to yield nucleoside 5'-phosphates.</text>
        <dbReference type="EC" id="3.1.11.6"/>
    </reaction>
</comment>
<evidence type="ECO:0000259" key="7">
    <source>
        <dbReference type="Pfam" id="PF02601"/>
    </source>
</evidence>
<feature type="domain" description="Exonuclease VII large subunit C-terminal" evidence="7">
    <location>
        <begin position="147"/>
        <end position="350"/>
    </location>
</feature>
<dbReference type="GO" id="GO:0006308">
    <property type="term" value="P:DNA catabolic process"/>
    <property type="evidence" value="ECO:0007669"/>
    <property type="project" value="UniProtKB-UniRule"/>
</dbReference>
<evidence type="ECO:0000259" key="8">
    <source>
        <dbReference type="Pfam" id="PF13742"/>
    </source>
</evidence>
<evidence type="ECO:0000256" key="2">
    <source>
        <dbReference type="ARBA" id="ARBA00022722"/>
    </source>
</evidence>
<evidence type="ECO:0000256" key="3">
    <source>
        <dbReference type="ARBA" id="ARBA00022801"/>
    </source>
</evidence>
<evidence type="ECO:0000313" key="9">
    <source>
        <dbReference type="EMBL" id="CCO08921.1"/>
    </source>
</evidence>
<dbReference type="NCBIfam" id="TIGR00237">
    <property type="entry name" value="xseA"/>
    <property type="match status" value="1"/>
</dbReference>
<dbReference type="Proteomes" id="UP000009315">
    <property type="component" value="Unassembled WGS sequence"/>
</dbReference>
<dbReference type="HAMAP" id="MF_00378">
    <property type="entry name" value="Exonuc_7_L"/>
    <property type="match status" value="1"/>
</dbReference>
<keyword evidence="1 5" id="KW-0963">Cytoplasm</keyword>
<gene>
    <name evidence="5 9" type="primary">xseA</name>
    <name evidence="9" type="ORF">DESHY_60093</name>
</gene>
<protein>
    <recommendedName>
        <fullName evidence="5">Exodeoxyribonuclease 7 large subunit</fullName>
        <ecNumber evidence="5">3.1.11.6</ecNumber>
    </recommendedName>
    <alternativeName>
        <fullName evidence="5">Exodeoxyribonuclease VII large subunit</fullName>
        <shortName evidence="5">Exonuclease VII large subunit</shortName>
    </alternativeName>
</protein>
<evidence type="ECO:0000256" key="4">
    <source>
        <dbReference type="ARBA" id="ARBA00022839"/>
    </source>
</evidence>
<sequence length="423" mass="46169">MIPCQQLVEAAVTALDKRKEPLGYCMKILSVTEVTRYIKDKLENDLLLANVWVKGEISNLKIHTSGHMYLTLKDRDACLRVVIFRSRARSLPFRPANGMSVIVRGYISVYERDGSYQLYGESMEPDGLGALYLAFEQLKQKLAAQGLFDRGRKRPLPKIPRVVGIVTSPSGAAVQDMLNIIGRRWPMAQVILAPVLVQGEGAPASIARGIAQMNGLPGVDVLIVGRGGGSLEELWAFNTEEVALAIARSQIPVISAVGHETDFTIADMVADLRAPTPSAAAELVVPDTREMARYLQLLEQRIVKGMTNGLARARQRLQQCTERQPLRRPYLITGNRQQMLDALTGSLQRAGKLLLADKTARLAGLAGKLHVLSPLATMARGYSITTTREGKVVTDAGSIDIGQTVLVLLHQGKLACQVESKSD</sequence>
<evidence type="ECO:0000256" key="5">
    <source>
        <dbReference type="HAMAP-Rule" id="MF_00378"/>
    </source>
</evidence>
<dbReference type="STRING" id="1121428.DESHY_60093"/>
<organism evidence="9 10">
    <name type="scientific">Desulforamulus hydrothermalis Lam5 = DSM 18033</name>
    <dbReference type="NCBI Taxonomy" id="1121428"/>
    <lineage>
        <taxon>Bacteria</taxon>
        <taxon>Bacillati</taxon>
        <taxon>Bacillota</taxon>
        <taxon>Clostridia</taxon>
        <taxon>Eubacteriales</taxon>
        <taxon>Peptococcaceae</taxon>
        <taxon>Desulforamulus</taxon>
    </lineage>
</organism>
<dbReference type="EC" id="3.1.11.6" evidence="5"/>
<dbReference type="AlphaFoldDB" id="K8EK53"/>
<dbReference type="Pfam" id="PF13742">
    <property type="entry name" value="tRNA_anti_2"/>
    <property type="match status" value="1"/>
</dbReference>
<dbReference type="EMBL" id="CAOS01000013">
    <property type="protein sequence ID" value="CCO08921.1"/>
    <property type="molecule type" value="Genomic_DNA"/>
</dbReference>
<comment type="subunit">
    <text evidence="5">Heterooligomer composed of large and small subunits.</text>
</comment>
<keyword evidence="10" id="KW-1185">Reference proteome</keyword>
<comment type="caution">
    <text evidence="9">The sequence shown here is derived from an EMBL/GenBank/DDBJ whole genome shotgun (WGS) entry which is preliminary data.</text>
</comment>
<keyword evidence="4 5" id="KW-0269">Exonuclease</keyword>
<name>K8EK53_9FIRM</name>
<dbReference type="Pfam" id="PF02601">
    <property type="entry name" value="Exonuc_VII_L"/>
    <property type="match status" value="1"/>
</dbReference>
<dbReference type="GO" id="GO:0005737">
    <property type="term" value="C:cytoplasm"/>
    <property type="evidence" value="ECO:0007669"/>
    <property type="project" value="UniProtKB-SubCell"/>
</dbReference>
<evidence type="ECO:0000313" key="10">
    <source>
        <dbReference type="Proteomes" id="UP000009315"/>
    </source>
</evidence>
<dbReference type="PANTHER" id="PTHR30008">
    <property type="entry name" value="EXODEOXYRIBONUCLEASE 7 LARGE SUBUNIT"/>
    <property type="match status" value="1"/>
</dbReference>
<reference evidence="9 10" key="1">
    <citation type="journal article" date="2013" name="Genome Announc.">
        <title>Genome Sequence of the Sulfate-Reducing Bacterium Desulfotomaculum hydrothermale Lam5(T).</title>
        <authorList>
            <person name="Amin O."/>
            <person name="Fardeau M.L."/>
            <person name="Valette O."/>
            <person name="Hirschler-Rea A."/>
            <person name="Barbe V."/>
            <person name="Medigue C."/>
            <person name="Vacherie B."/>
            <person name="Ollivier B."/>
            <person name="Bertin P.N."/>
            <person name="Dolla A."/>
        </authorList>
    </citation>
    <scope>NUCLEOTIDE SEQUENCE [LARGE SCALE GENOMIC DNA]</scope>
    <source>
        <strain evidence="10">Lam5 / DSM 18033</strain>
    </source>
</reference>
<dbReference type="InterPro" id="IPR020579">
    <property type="entry name" value="Exonuc_VII_lsu_C"/>
</dbReference>
<comment type="function">
    <text evidence="5">Bidirectionally degrades single-stranded DNA into large acid-insoluble oligonucleotides, which are then degraded further into small acid-soluble oligonucleotides.</text>
</comment>
<dbReference type="CDD" id="cd04489">
    <property type="entry name" value="ExoVII_LU_OBF"/>
    <property type="match status" value="1"/>
</dbReference>
<dbReference type="PANTHER" id="PTHR30008:SF0">
    <property type="entry name" value="EXODEOXYRIBONUCLEASE 7 LARGE SUBUNIT"/>
    <property type="match status" value="1"/>
</dbReference>
<proteinExistence type="inferred from homology"/>